<keyword evidence="2" id="KW-0547">Nucleotide-binding</keyword>
<reference evidence="4" key="1">
    <citation type="submission" date="2021-06" db="EMBL/GenBank/DDBJ databases">
        <authorList>
            <person name="Hodson N. C."/>
            <person name="Mongue J. A."/>
            <person name="Jaron S. K."/>
        </authorList>
    </citation>
    <scope>NUCLEOTIDE SEQUENCE</scope>
</reference>
<dbReference type="PROSITE" id="PS01036">
    <property type="entry name" value="HSP70_3"/>
    <property type="match status" value="1"/>
</dbReference>
<evidence type="ECO:0000256" key="1">
    <source>
        <dbReference type="ARBA" id="ARBA00007381"/>
    </source>
</evidence>
<evidence type="ECO:0000256" key="2">
    <source>
        <dbReference type="ARBA" id="ARBA00022741"/>
    </source>
</evidence>
<comment type="caution">
    <text evidence="4">The sequence shown here is derived from an EMBL/GenBank/DDBJ whole genome shotgun (WGS) entry which is preliminary data.</text>
</comment>
<dbReference type="PANTHER" id="PTHR19375">
    <property type="entry name" value="HEAT SHOCK PROTEIN 70KDA"/>
    <property type="match status" value="1"/>
</dbReference>
<evidence type="ECO:0000313" key="5">
    <source>
        <dbReference type="Proteomes" id="UP000708208"/>
    </source>
</evidence>
<dbReference type="InterPro" id="IPR013126">
    <property type="entry name" value="Hsp_70_fam"/>
</dbReference>
<comment type="similarity">
    <text evidence="1">Belongs to the heat shock protein 70 family.</text>
</comment>
<organism evidence="4 5">
    <name type="scientific">Allacma fusca</name>
    <dbReference type="NCBI Taxonomy" id="39272"/>
    <lineage>
        <taxon>Eukaryota</taxon>
        <taxon>Metazoa</taxon>
        <taxon>Ecdysozoa</taxon>
        <taxon>Arthropoda</taxon>
        <taxon>Hexapoda</taxon>
        <taxon>Collembola</taxon>
        <taxon>Symphypleona</taxon>
        <taxon>Sminthuridae</taxon>
        <taxon>Allacma</taxon>
    </lineage>
</organism>
<dbReference type="FunFam" id="3.90.640.10:FF:000003">
    <property type="entry name" value="Molecular chaperone DnaK"/>
    <property type="match status" value="1"/>
</dbReference>
<evidence type="ECO:0000256" key="3">
    <source>
        <dbReference type="ARBA" id="ARBA00022840"/>
    </source>
</evidence>
<keyword evidence="5" id="KW-1185">Reference proteome</keyword>
<dbReference type="Pfam" id="PF00012">
    <property type="entry name" value="HSP70"/>
    <property type="match status" value="1"/>
</dbReference>
<name>A0A8J2KC83_9HEXA</name>
<keyword evidence="3" id="KW-0067">ATP-binding</keyword>
<dbReference type="OrthoDB" id="29851at2759"/>
<dbReference type="GO" id="GO:0005524">
    <property type="term" value="F:ATP binding"/>
    <property type="evidence" value="ECO:0007669"/>
    <property type="project" value="UniProtKB-KW"/>
</dbReference>
<dbReference type="EMBL" id="CAJVCH010310111">
    <property type="protein sequence ID" value="CAG7786068.1"/>
    <property type="molecule type" value="Genomic_DNA"/>
</dbReference>
<evidence type="ECO:0008006" key="6">
    <source>
        <dbReference type="Google" id="ProtNLM"/>
    </source>
</evidence>
<accession>A0A8J2KC83</accession>
<proteinExistence type="inferred from homology"/>
<protein>
    <recommendedName>
        <fullName evidence="6">Heat shock protein 70</fullName>
    </recommendedName>
</protein>
<evidence type="ECO:0000313" key="4">
    <source>
        <dbReference type="EMBL" id="CAG7786068.1"/>
    </source>
</evidence>
<sequence length="252" mass="28269">MLFYLKETADDYLGDPLISEPAAAAVAYGLHLNIESERRTCLIFDLGGGTFDVAIAEFHKKKMKIMAIDGDAYLGGEDFDNSMMQYCVDVFEREHGVDLLRVGGKAERSRRKQRIKMECENQKRALTFRPDVKVSIDAIYKENSLTVGFSRDTFSELIKPHLDKCMKIVDQILANCQMKETHINDIMIVGGSSRIPYVQSRLSEKFGGRSLLKRIAPELAVAHGAALVAYHSENPELLNVAIQDLIMRPGPE</sequence>
<dbReference type="Proteomes" id="UP000708208">
    <property type="component" value="Unassembled WGS sequence"/>
</dbReference>
<dbReference type="InterPro" id="IPR018181">
    <property type="entry name" value="Heat_shock_70_CS"/>
</dbReference>
<gene>
    <name evidence="4" type="ORF">AFUS01_LOCUS24652</name>
</gene>
<dbReference type="GO" id="GO:0140662">
    <property type="term" value="F:ATP-dependent protein folding chaperone"/>
    <property type="evidence" value="ECO:0007669"/>
    <property type="project" value="InterPro"/>
</dbReference>
<dbReference type="AlphaFoldDB" id="A0A8J2KC83"/>